<dbReference type="InterPro" id="IPR013766">
    <property type="entry name" value="Thioredoxin_domain"/>
</dbReference>
<keyword evidence="3" id="KW-0676">Redox-active center</keyword>
<evidence type="ECO:0000256" key="3">
    <source>
        <dbReference type="ARBA" id="ARBA00023284"/>
    </source>
</evidence>
<dbReference type="GO" id="GO:0017004">
    <property type="term" value="P:cytochrome complex assembly"/>
    <property type="evidence" value="ECO:0007669"/>
    <property type="project" value="UniProtKB-KW"/>
</dbReference>
<gene>
    <name evidence="6" type="primary">tlpA</name>
    <name evidence="6" type="ORF">COL8621_02782</name>
</gene>
<name>A0A238KTM2_9RHOB</name>
<dbReference type="SUPFAM" id="SSF52833">
    <property type="entry name" value="Thioredoxin-like"/>
    <property type="match status" value="1"/>
</dbReference>
<sequence length="187" mass="20300">MSWLRFVVLYTALALGANTAAADVAMLEGLREGTIKKLNFHSEPAPVPEADLVDLEENPRSLSEFHGKYVVLNFWATWCAPCRKEMPGLDALQAELGGETFEVVTVAVGRNPLPAIKKFFGETGVENLVALRDPKMVLSRSMAVLGLPVTVILNPEGQEIARLQGDAEWDSESAKAIVKALVATPEQ</sequence>
<evidence type="ECO:0000256" key="4">
    <source>
        <dbReference type="SAM" id="SignalP"/>
    </source>
</evidence>
<dbReference type="GO" id="GO:0015036">
    <property type="term" value="F:disulfide oxidoreductase activity"/>
    <property type="evidence" value="ECO:0007669"/>
    <property type="project" value="UniProtKB-ARBA"/>
</dbReference>
<dbReference type="Pfam" id="PF08534">
    <property type="entry name" value="Redoxin"/>
    <property type="match status" value="1"/>
</dbReference>
<dbReference type="RefSeq" id="WP_093967881.1">
    <property type="nucleotide sequence ID" value="NZ_FXYE01000002.1"/>
</dbReference>
<feature type="domain" description="Thioredoxin" evidence="5">
    <location>
        <begin position="41"/>
        <end position="183"/>
    </location>
</feature>
<dbReference type="Proteomes" id="UP000202922">
    <property type="component" value="Unassembled WGS sequence"/>
</dbReference>
<evidence type="ECO:0000313" key="7">
    <source>
        <dbReference type="Proteomes" id="UP000202922"/>
    </source>
</evidence>
<dbReference type="InterPro" id="IPR017937">
    <property type="entry name" value="Thioredoxin_CS"/>
</dbReference>
<dbReference type="InterPro" id="IPR013740">
    <property type="entry name" value="Redoxin"/>
</dbReference>
<proteinExistence type="predicted"/>
<evidence type="ECO:0000256" key="1">
    <source>
        <dbReference type="ARBA" id="ARBA00004196"/>
    </source>
</evidence>
<dbReference type="Gene3D" id="3.40.30.10">
    <property type="entry name" value="Glutaredoxin"/>
    <property type="match status" value="1"/>
</dbReference>
<reference evidence="7" key="1">
    <citation type="submission" date="2017-05" db="EMBL/GenBank/DDBJ databases">
        <authorList>
            <person name="Rodrigo-Torres L."/>
            <person name="Arahal R. D."/>
            <person name="Lucena T."/>
        </authorList>
    </citation>
    <scope>NUCLEOTIDE SEQUENCE [LARGE SCALE GENOMIC DNA]</scope>
    <source>
        <strain evidence="7">CECT 8621</strain>
    </source>
</reference>
<dbReference type="CDD" id="cd02966">
    <property type="entry name" value="TlpA_like_family"/>
    <property type="match status" value="1"/>
</dbReference>
<dbReference type="PROSITE" id="PS00194">
    <property type="entry name" value="THIOREDOXIN_1"/>
    <property type="match status" value="1"/>
</dbReference>
<accession>A0A238KTM2</accession>
<dbReference type="GO" id="GO:0030313">
    <property type="term" value="C:cell envelope"/>
    <property type="evidence" value="ECO:0007669"/>
    <property type="project" value="UniProtKB-SubCell"/>
</dbReference>
<dbReference type="PANTHER" id="PTHR42852">
    <property type="entry name" value="THIOL:DISULFIDE INTERCHANGE PROTEIN DSBE"/>
    <property type="match status" value="1"/>
</dbReference>
<feature type="signal peptide" evidence="4">
    <location>
        <begin position="1"/>
        <end position="22"/>
    </location>
</feature>
<protein>
    <submittedName>
        <fullName evidence="6">Thiol:disulfide interchange protein TlpA</fullName>
    </submittedName>
</protein>
<dbReference type="PROSITE" id="PS51352">
    <property type="entry name" value="THIOREDOXIN_2"/>
    <property type="match status" value="1"/>
</dbReference>
<evidence type="ECO:0000313" key="6">
    <source>
        <dbReference type="EMBL" id="SMX45386.1"/>
    </source>
</evidence>
<dbReference type="InterPro" id="IPR036249">
    <property type="entry name" value="Thioredoxin-like_sf"/>
</dbReference>
<keyword evidence="4" id="KW-0732">Signal</keyword>
<organism evidence="6 7">
    <name type="scientific">Actibacterium lipolyticum</name>
    <dbReference type="NCBI Taxonomy" id="1524263"/>
    <lineage>
        <taxon>Bacteria</taxon>
        <taxon>Pseudomonadati</taxon>
        <taxon>Pseudomonadota</taxon>
        <taxon>Alphaproteobacteria</taxon>
        <taxon>Rhodobacterales</taxon>
        <taxon>Roseobacteraceae</taxon>
        <taxon>Actibacterium</taxon>
    </lineage>
</organism>
<keyword evidence="2" id="KW-0201">Cytochrome c-type biogenesis</keyword>
<comment type="subcellular location">
    <subcellularLocation>
        <location evidence="1">Cell envelope</location>
    </subcellularLocation>
</comment>
<keyword evidence="7" id="KW-1185">Reference proteome</keyword>
<evidence type="ECO:0000256" key="2">
    <source>
        <dbReference type="ARBA" id="ARBA00022748"/>
    </source>
</evidence>
<dbReference type="OrthoDB" id="9799347at2"/>
<dbReference type="EMBL" id="FXYE01000002">
    <property type="protein sequence ID" value="SMX45386.1"/>
    <property type="molecule type" value="Genomic_DNA"/>
</dbReference>
<dbReference type="InterPro" id="IPR050553">
    <property type="entry name" value="Thioredoxin_ResA/DsbE_sf"/>
</dbReference>
<evidence type="ECO:0000259" key="5">
    <source>
        <dbReference type="PROSITE" id="PS51352"/>
    </source>
</evidence>
<dbReference type="PANTHER" id="PTHR42852:SF18">
    <property type="entry name" value="CHROMOSOME UNDETERMINED SCAFFOLD_47, WHOLE GENOME SHOTGUN SEQUENCE"/>
    <property type="match status" value="1"/>
</dbReference>
<feature type="chain" id="PRO_5011991725" evidence="4">
    <location>
        <begin position="23"/>
        <end position="187"/>
    </location>
</feature>
<dbReference type="AlphaFoldDB" id="A0A238KTM2"/>